<name>A0A917IZ52_9BACT</name>
<reference evidence="1" key="2">
    <citation type="submission" date="2020-09" db="EMBL/GenBank/DDBJ databases">
        <authorList>
            <person name="Sun Q."/>
            <person name="Zhou Y."/>
        </authorList>
    </citation>
    <scope>NUCLEOTIDE SEQUENCE</scope>
    <source>
        <strain evidence="1">CGMCC 1.15290</strain>
    </source>
</reference>
<accession>A0A917IZ52</accession>
<reference evidence="1" key="1">
    <citation type="journal article" date="2014" name="Int. J. Syst. Evol. Microbiol.">
        <title>Complete genome sequence of Corynebacterium casei LMG S-19264T (=DSM 44701T), isolated from a smear-ripened cheese.</title>
        <authorList>
            <consortium name="US DOE Joint Genome Institute (JGI-PGF)"/>
            <person name="Walter F."/>
            <person name="Albersmeier A."/>
            <person name="Kalinowski J."/>
            <person name="Ruckert C."/>
        </authorList>
    </citation>
    <scope>NUCLEOTIDE SEQUENCE</scope>
    <source>
        <strain evidence="1">CGMCC 1.15290</strain>
    </source>
</reference>
<evidence type="ECO:0000313" key="2">
    <source>
        <dbReference type="Proteomes" id="UP000627292"/>
    </source>
</evidence>
<sequence length="114" mass="13248">MGTFNNLIVEVVCASCSTRYKAGIQFKYAHTWLLDYRIGDKLEWFNERYDIGAPGKKLVKMYGVLGVEHCPQGCVVGEEEFDIILRNDVLESYRKIEKREDYLDGNGEYFVIEH</sequence>
<comment type="caution">
    <text evidence="1">The sequence shown here is derived from an EMBL/GenBank/DDBJ whole genome shotgun (WGS) entry which is preliminary data.</text>
</comment>
<gene>
    <name evidence="1" type="ORF">GCM10011379_21690</name>
</gene>
<organism evidence="1 2">
    <name type="scientific">Filimonas zeae</name>
    <dbReference type="NCBI Taxonomy" id="1737353"/>
    <lineage>
        <taxon>Bacteria</taxon>
        <taxon>Pseudomonadati</taxon>
        <taxon>Bacteroidota</taxon>
        <taxon>Chitinophagia</taxon>
        <taxon>Chitinophagales</taxon>
        <taxon>Chitinophagaceae</taxon>
        <taxon>Filimonas</taxon>
    </lineage>
</organism>
<evidence type="ECO:0000313" key="1">
    <source>
        <dbReference type="EMBL" id="GGH66962.1"/>
    </source>
</evidence>
<dbReference type="Proteomes" id="UP000627292">
    <property type="component" value="Unassembled WGS sequence"/>
</dbReference>
<dbReference type="EMBL" id="BMIB01000002">
    <property type="protein sequence ID" value="GGH66962.1"/>
    <property type="molecule type" value="Genomic_DNA"/>
</dbReference>
<protein>
    <submittedName>
        <fullName evidence="1">Uncharacterized protein</fullName>
    </submittedName>
</protein>
<proteinExistence type="predicted"/>
<dbReference type="RefSeq" id="WP_188952047.1">
    <property type="nucleotide sequence ID" value="NZ_BMIB01000002.1"/>
</dbReference>
<keyword evidence="2" id="KW-1185">Reference proteome</keyword>
<dbReference type="AlphaFoldDB" id="A0A917IZ52"/>